<feature type="chain" id="PRO_5021858181" description="Thioredoxin domain-containing protein" evidence="2">
    <location>
        <begin position="19"/>
        <end position="139"/>
    </location>
</feature>
<evidence type="ECO:0000256" key="1">
    <source>
        <dbReference type="ARBA" id="ARBA00023284"/>
    </source>
</evidence>
<dbReference type="EMBL" id="BKAG01000011">
    <property type="protein sequence ID" value="GEP42707.1"/>
    <property type="molecule type" value="Genomic_DNA"/>
</dbReference>
<dbReference type="CDD" id="cd02947">
    <property type="entry name" value="TRX_family"/>
    <property type="match status" value="1"/>
</dbReference>
<evidence type="ECO:0000313" key="5">
    <source>
        <dbReference type="Proteomes" id="UP000321577"/>
    </source>
</evidence>
<keyword evidence="2" id="KW-0732">Signal</keyword>
<feature type="domain" description="Thioredoxin" evidence="3">
    <location>
        <begin position="12"/>
        <end position="136"/>
    </location>
</feature>
<gene>
    <name evidence="4" type="ORF">BGE01nite_19980</name>
</gene>
<evidence type="ECO:0000259" key="3">
    <source>
        <dbReference type="PROSITE" id="PS51352"/>
    </source>
</evidence>
<evidence type="ECO:0000313" key="4">
    <source>
        <dbReference type="EMBL" id="GEP42707.1"/>
    </source>
</evidence>
<keyword evidence="1" id="KW-0676">Redox-active center</keyword>
<feature type="signal peptide" evidence="2">
    <location>
        <begin position="1"/>
        <end position="18"/>
    </location>
</feature>
<dbReference type="AlphaFoldDB" id="A0A512M7J4"/>
<evidence type="ECO:0000256" key="2">
    <source>
        <dbReference type="SAM" id="SignalP"/>
    </source>
</evidence>
<comment type="caution">
    <text evidence="4">The sequence shown here is derived from an EMBL/GenBank/DDBJ whole genome shotgun (WGS) entry which is preliminary data.</text>
</comment>
<keyword evidence="5" id="KW-1185">Reference proteome</keyword>
<organism evidence="4 5">
    <name type="scientific">Brevifollis gellanilyticus</name>
    <dbReference type="NCBI Taxonomy" id="748831"/>
    <lineage>
        <taxon>Bacteria</taxon>
        <taxon>Pseudomonadati</taxon>
        <taxon>Verrucomicrobiota</taxon>
        <taxon>Verrucomicrobiia</taxon>
        <taxon>Verrucomicrobiales</taxon>
        <taxon>Verrucomicrobiaceae</taxon>
    </lineage>
</organism>
<dbReference type="Pfam" id="PF13899">
    <property type="entry name" value="Thioredoxin_7"/>
    <property type="match status" value="1"/>
</dbReference>
<dbReference type="PROSITE" id="PS51352">
    <property type="entry name" value="THIOREDOXIN_2"/>
    <property type="match status" value="1"/>
</dbReference>
<dbReference type="InterPro" id="IPR044241">
    <property type="entry name" value="TxlA/HCF164"/>
</dbReference>
<dbReference type="Proteomes" id="UP000321577">
    <property type="component" value="Unassembled WGS sequence"/>
</dbReference>
<protein>
    <recommendedName>
        <fullName evidence="3">Thioredoxin domain-containing protein</fullName>
    </recommendedName>
</protein>
<accession>A0A512M7J4</accession>
<proteinExistence type="predicted"/>
<dbReference type="OrthoDB" id="9811036at2"/>
<sequence>MKKLLTFLAAAIMLPVMASDFPAGSPKFGTDYKAALETAKKEGKPVVLVFSAAWCGPCQSMKKNVYPSAEVKPLQDKFVWAYLDTDVEANAAAAEKYGVSGIPHVQFLNKDGKDIGNQVGGVSPAEFAGILNKVAEKAK</sequence>
<dbReference type="InterPro" id="IPR013766">
    <property type="entry name" value="Thioredoxin_domain"/>
</dbReference>
<dbReference type="GO" id="GO:0010190">
    <property type="term" value="P:cytochrome b6f complex assembly"/>
    <property type="evidence" value="ECO:0007669"/>
    <property type="project" value="TreeGrafter"/>
</dbReference>
<dbReference type="PANTHER" id="PTHR47353">
    <property type="entry name" value="THIOREDOXIN-LIKE PROTEIN HCF164, CHLOROPLASTIC"/>
    <property type="match status" value="1"/>
</dbReference>
<name>A0A512M7J4_9BACT</name>
<dbReference type="SUPFAM" id="SSF52833">
    <property type="entry name" value="Thioredoxin-like"/>
    <property type="match status" value="1"/>
</dbReference>
<dbReference type="Gene3D" id="3.40.30.10">
    <property type="entry name" value="Glutaredoxin"/>
    <property type="match status" value="1"/>
</dbReference>
<dbReference type="InterPro" id="IPR017937">
    <property type="entry name" value="Thioredoxin_CS"/>
</dbReference>
<dbReference type="GO" id="GO:0016671">
    <property type="term" value="F:oxidoreductase activity, acting on a sulfur group of donors, disulfide as acceptor"/>
    <property type="evidence" value="ECO:0007669"/>
    <property type="project" value="TreeGrafter"/>
</dbReference>
<reference evidence="4 5" key="1">
    <citation type="submission" date="2019-07" db="EMBL/GenBank/DDBJ databases">
        <title>Whole genome shotgun sequence of Brevifollis gellanilyticus NBRC 108608.</title>
        <authorList>
            <person name="Hosoyama A."/>
            <person name="Uohara A."/>
            <person name="Ohji S."/>
            <person name="Ichikawa N."/>
        </authorList>
    </citation>
    <scope>NUCLEOTIDE SEQUENCE [LARGE SCALE GENOMIC DNA]</scope>
    <source>
        <strain evidence="4 5">NBRC 108608</strain>
    </source>
</reference>
<dbReference type="RefSeq" id="WP_146850296.1">
    <property type="nucleotide sequence ID" value="NZ_BKAG01000011.1"/>
</dbReference>
<dbReference type="InterPro" id="IPR036249">
    <property type="entry name" value="Thioredoxin-like_sf"/>
</dbReference>
<dbReference type="PANTHER" id="PTHR47353:SF1">
    <property type="entry name" value="THIOREDOXIN-LIKE PROTEIN HCF164, CHLOROPLASTIC"/>
    <property type="match status" value="1"/>
</dbReference>
<dbReference type="PROSITE" id="PS00194">
    <property type="entry name" value="THIOREDOXIN_1"/>
    <property type="match status" value="1"/>
</dbReference>